<organism evidence="1 2">
    <name type="scientific">Streptococcus infantis ATCC 700779</name>
    <dbReference type="NCBI Taxonomy" id="889204"/>
    <lineage>
        <taxon>Bacteria</taxon>
        <taxon>Bacillati</taxon>
        <taxon>Bacillota</taxon>
        <taxon>Bacilli</taxon>
        <taxon>Lactobacillales</taxon>
        <taxon>Streptococcaceae</taxon>
        <taxon>Streptococcus</taxon>
    </lineage>
</organism>
<dbReference type="SUPFAM" id="SSF53474">
    <property type="entry name" value="alpha/beta-Hydrolases"/>
    <property type="match status" value="1"/>
</dbReference>
<dbReference type="HOGENOM" id="CLU_043142_2_0_9"/>
<proteinExistence type="predicted"/>
<dbReference type="Proteomes" id="UP000002815">
    <property type="component" value="Unassembled WGS sequence"/>
</dbReference>
<dbReference type="EMBL" id="AEVD01000010">
    <property type="protein sequence ID" value="EFX36422.1"/>
    <property type="molecule type" value="Genomic_DNA"/>
</dbReference>
<dbReference type="eggNOG" id="COG1073">
    <property type="taxonomic scope" value="Bacteria"/>
</dbReference>
<comment type="caution">
    <text evidence="1">The sequence shown here is derived from an EMBL/GenBank/DDBJ whole genome shotgun (WGS) entry which is preliminary data.</text>
</comment>
<evidence type="ECO:0000313" key="1">
    <source>
        <dbReference type="EMBL" id="EFX36422.1"/>
    </source>
</evidence>
<accession>E8K1B0</accession>
<dbReference type="InterPro" id="IPR024499">
    <property type="entry name" value="Mbeg1-like"/>
</dbReference>
<gene>
    <name evidence="1" type="ORF">HMPREF9423_1251</name>
</gene>
<dbReference type="Pfam" id="PF11187">
    <property type="entry name" value="Mbeg1-like"/>
    <property type="match status" value="1"/>
</dbReference>
<evidence type="ECO:0000313" key="2">
    <source>
        <dbReference type="Proteomes" id="UP000002815"/>
    </source>
</evidence>
<evidence type="ECO:0008006" key="3">
    <source>
        <dbReference type="Google" id="ProtNLM"/>
    </source>
</evidence>
<keyword evidence="2" id="KW-1185">Reference proteome</keyword>
<dbReference type="InterPro" id="IPR029058">
    <property type="entry name" value="AB_hydrolase_fold"/>
</dbReference>
<protein>
    <recommendedName>
        <fullName evidence="3">Triacylglycerol lipase</fullName>
    </recommendedName>
</protein>
<sequence>MIKVKKGIPMANIFDYLTDVQYDSFYDLPLNELDVLALTELTYLPFDNLLDQPVNRLSDVATGVPRESTMLTNKERLQLLDQLAQHKRFRNCKLSNFINEIDTEQQKQFAAMTYRLNLDTYLIVFRGTDDSIIGWKEDFHLTYMKEIPAQKHALEYLEDFFKQHPKQKVIIAGHSKGGNLAVFAASQIQPELQEKISAVYTYDAPGLQAHLTETTGYQDVIPKFHRYVPQGSVIGMMLEVPDTPTVVKSTALGGIAQHNTFSWLTEGHHFVQLEEISSESLQIKDALKEWVDSVPDEELELYFDLFFGTILESGITSINDLSSRNAIEHIQQLVSQAQTLEPEQVEILKNLTQLLLDARFQAWKNHF</sequence>
<name>E8K1B0_9STRE</name>
<dbReference type="Gene3D" id="3.40.50.1820">
    <property type="entry name" value="alpha/beta hydrolase"/>
    <property type="match status" value="1"/>
</dbReference>
<dbReference type="AlphaFoldDB" id="E8K1B0"/>
<reference evidence="1 2" key="1">
    <citation type="submission" date="2010-12" db="EMBL/GenBank/DDBJ databases">
        <authorList>
            <person name="Muzny D."/>
            <person name="Qin X."/>
            <person name="Deng J."/>
            <person name="Jiang H."/>
            <person name="Liu Y."/>
            <person name="Qu J."/>
            <person name="Song X.-Z."/>
            <person name="Zhang L."/>
            <person name="Thornton R."/>
            <person name="Coyle M."/>
            <person name="Francisco L."/>
            <person name="Jackson L."/>
            <person name="Javaid M."/>
            <person name="Korchina V."/>
            <person name="Kovar C."/>
            <person name="Mata R."/>
            <person name="Mathew T."/>
            <person name="Ngo R."/>
            <person name="Nguyen L."/>
            <person name="Nguyen N."/>
            <person name="Okwuonu G."/>
            <person name="Ongeri F."/>
            <person name="Pham C."/>
            <person name="Simmons D."/>
            <person name="Wilczek-Boney K."/>
            <person name="Hale W."/>
            <person name="Jakkamsetti A."/>
            <person name="Pham P."/>
            <person name="Ruth R."/>
            <person name="San Lucas F."/>
            <person name="Warren J."/>
            <person name="Zhang J."/>
            <person name="Zhao Z."/>
            <person name="Zhou C."/>
            <person name="Zhu D."/>
            <person name="Lee S."/>
            <person name="Bess C."/>
            <person name="Blankenburg K."/>
            <person name="Forbes L."/>
            <person name="Fu Q."/>
            <person name="Gubbala S."/>
            <person name="Hirani K."/>
            <person name="Jayaseelan J.C."/>
            <person name="Lara F."/>
            <person name="Munidasa M."/>
            <person name="Palculict T."/>
            <person name="Patil S."/>
            <person name="Pu L.-L."/>
            <person name="Saada N."/>
            <person name="Tang L."/>
            <person name="Weissenberger G."/>
            <person name="Zhu Y."/>
            <person name="Hemphill L."/>
            <person name="Shang Y."/>
            <person name="Youmans B."/>
            <person name="Ayvaz T."/>
            <person name="Ross M."/>
            <person name="Santibanez J."/>
            <person name="Aqrawi P."/>
            <person name="Gross S."/>
            <person name="Joshi V."/>
            <person name="Fowler G."/>
            <person name="Nazareth L."/>
            <person name="Reid J."/>
            <person name="Worley K."/>
            <person name="Petrosino J."/>
            <person name="Highlander S."/>
            <person name="Gibbs R."/>
        </authorList>
    </citation>
    <scope>NUCLEOTIDE SEQUENCE [LARGE SCALE GENOMIC DNA]</scope>
    <source>
        <strain evidence="1 2">ATCC 700779</strain>
    </source>
</reference>